<feature type="domain" description="Fibronectin type-III" evidence="9">
    <location>
        <begin position="564"/>
        <end position="662"/>
    </location>
</feature>
<protein>
    <recommendedName>
        <fullName evidence="9">Fibronectin type-III domain-containing protein</fullName>
    </recommendedName>
</protein>
<keyword evidence="7" id="KW-0131">Cell cycle</keyword>
<dbReference type="InterPro" id="IPR015915">
    <property type="entry name" value="Kelch-typ_b-propeller"/>
</dbReference>
<dbReference type="CDD" id="cd00063">
    <property type="entry name" value="FN3"/>
    <property type="match status" value="2"/>
</dbReference>
<dbReference type="InterPro" id="IPR043536">
    <property type="entry name" value="HCF1/2"/>
</dbReference>
<dbReference type="EMBL" id="JAHKSW010000019">
    <property type="protein sequence ID" value="KAG7320485.1"/>
    <property type="molecule type" value="Genomic_DNA"/>
</dbReference>
<evidence type="ECO:0000256" key="2">
    <source>
        <dbReference type="ARBA" id="ARBA00022441"/>
    </source>
</evidence>
<feature type="region of interest" description="Disordered" evidence="8">
    <location>
        <begin position="677"/>
        <end position="697"/>
    </location>
</feature>
<gene>
    <name evidence="10" type="ORF">KOW79_016338</name>
</gene>
<evidence type="ECO:0000313" key="11">
    <source>
        <dbReference type="Proteomes" id="UP000824219"/>
    </source>
</evidence>
<dbReference type="FunFam" id="2.120.10.80:FF:000008">
    <property type="entry name" value="host cell factor 1 isoform X1"/>
    <property type="match status" value="1"/>
</dbReference>
<dbReference type="OrthoDB" id="10001928at2759"/>
<dbReference type="GO" id="GO:0006338">
    <property type="term" value="P:chromatin remodeling"/>
    <property type="evidence" value="ECO:0007669"/>
    <property type="project" value="TreeGrafter"/>
</dbReference>
<dbReference type="SUPFAM" id="SSF117281">
    <property type="entry name" value="Kelch motif"/>
    <property type="match status" value="1"/>
</dbReference>
<keyword evidence="2" id="KW-0880">Kelch repeat</keyword>
<dbReference type="PANTHER" id="PTHR46003">
    <property type="entry name" value="HOST CELL FACTOR"/>
    <property type="match status" value="1"/>
</dbReference>
<dbReference type="InterPro" id="IPR003961">
    <property type="entry name" value="FN3_dom"/>
</dbReference>
<reference evidence="10 11" key="1">
    <citation type="submission" date="2021-06" db="EMBL/GenBank/DDBJ databases">
        <title>Chromosome-level genome assembly of the red-tail catfish (Hemibagrus wyckioides).</title>
        <authorList>
            <person name="Shao F."/>
        </authorList>
    </citation>
    <scope>NUCLEOTIDE SEQUENCE [LARGE SCALE GENOMIC DNA]</scope>
    <source>
        <strain evidence="10">EC202008001</strain>
        <tissue evidence="10">Blood</tissue>
    </source>
</reference>
<dbReference type="InterPro" id="IPR013783">
    <property type="entry name" value="Ig-like_fold"/>
</dbReference>
<keyword evidence="11" id="KW-1185">Reference proteome</keyword>
<comment type="subcellular location">
    <subcellularLocation>
        <location evidence="1">Nucleus</location>
    </subcellularLocation>
</comment>
<dbReference type="PANTHER" id="PTHR46003:SF2">
    <property type="entry name" value="HOST CELL FACTOR 2"/>
    <property type="match status" value="1"/>
</dbReference>
<dbReference type="Gene3D" id="2.120.10.80">
    <property type="entry name" value="Kelch-type beta propeller"/>
    <property type="match status" value="2"/>
</dbReference>
<dbReference type="AlphaFoldDB" id="A0A9D3NE57"/>
<evidence type="ECO:0000256" key="7">
    <source>
        <dbReference type="ARBA" id="ARBA00023306"/>
    </source>
</evidence>
<dbReference type="GO" id="GO:0003713">
    <property type="term" value="F:transcription coactivator activity"/>
    <property type="evidence" value="ECO:0007669"/>
    <property type="project" value="TreeGrafter"/>
</dbReference>
<dbReference type="FunFam" id="2.120.10.80:FF:000015">
    <property type="entry name" value="host cell factor 1 isoform X1"/>
    <property type="match status" value="1"/>
</dbReference>
<name>A0A9D3NE57_9TELE</name>
<evidence type="ECO:0000256" key="8">
    <source>
        <dbReference type="SAM" id="MobiDB-lite"/>
    </source>
</evidence>
<proteinExistence type="predicted"/>
<evidence type="ECO:0000313" key="10">
    <source>
        <dbReference type="EMBL" id="KAG7320485.1"/>
    </source>
</evidence>
<dbReference type="Pfam" id="PF13854">
    <property type="entry name" value="Kelch_HCF"/>
    <property type="match status" value="1"/>
</dbReference>
<dbReference type="Gene3D" id="6.10.250.2590">
    <property type="match status" value="1"/>
</dbReference>
<feature type="region of interest" description="Disordered" evidence="8">
    <location>
        <begin position="506"/>
        <end position="525"/>
    </location>
</feature>
<dbReference type="Proteomes" id="UP000824219">
    <property type="component" value="Linkage Group LG19"/>
</dbReference>
<evidence type="ECO:0000256" key="1">
    <source>
        <dbReference type="ARBA" id="ARBA00004123"/>
    </source>
</evidence>
<dbReference type="InterPro" id="IPR059124">
    <property type="entry name" value="Kelch_HCF"/>
</dbReference>
<keyword evidence="3" id="KW-0597">Phosphoprotein</keyword>
<evidence type="ECO:0000256" key="5">
    <source>
        <dbReference type="ARBA" id="ARBA00022813"/>
    </source>
</evidence>
<evidence type="ECO:0000256" key="4">
    <source>
        <dbReference type="ARBA" id="ARBA00022737"/>
    </source>
</evidence>
<sequence>MGTEAPLWKRVQAFTGPVPRARHGHRAVAIRELIVVFGGGNEGIAEELHVYNTVSRQWFLPAVRGDIPPGCAAHGFVCDGTRILVFGGMVEFGQYSNSLYELQASRWLWKKLKPRPPKNASPPCPRLGHSFTLHGNKCYLFGGLANDSEDLNGNVPRYLDDFYELELQTQSGVKGWTIPETKGGGPSPRESHTCVVYSGKSGSSPKLYIFGGMCGNRLGDLWQLDIDTMTWSLPKTTGPSPLPRSQHSSNVIGNQMYVFGGWIPAEEKNTVGAVWICSNSLFTLNFDTMTWRALNHESHPQQQLGITVPEEDEEEEGHTCWPKARTGHCAVAIGTRLYIWSGRDGYKKIRNYQVCFKDLWYLETGEQINLQRPATPTAVQLVKSTINMLHVAWHPLPAADCYLLQLQYVAPPPAPQTQASDSPTIPTPPAGITEGEEPLKRPVLTQFSPVAGINKGESGNTLFFMIMLIFCERAEDSAWFDVGIFKTLFAEVTHYYLHSENGSTDQISSDSEWTMPGPHSFEGQEKKELTSNVTYRFRVAGINCCGRGDFSPIGEFKTCHPGFPEAPPAVKITKASDSVHITWESPSNSSGKIQEYSMYLAVKKTRGNTSEKPGDLTFIRIYRGAKTSCTVNAANLSNAYIDCSARPAIVFRIAAKNERGYGPATQIRWLQESNKIKSALKPDSSPTNPEPDDIISS</sequence>
<evidence type="ECO:0000259" key="9">
    <source>
        <dbReference type="SMART" id="SM00060"/>
    </source>
</evidence>
<evidence type="ECO:0000256" key="6">
    <source>
        <dbReference type="ARBA" id="ARBA00023242"/>
    </source>
</evidence>
<evidence type="ECO:0000256" key="3">
    <source>
        <dbReference type="ARBA" id="ARBA00022553"/>
    </source>
</evidence>
<keyword evidence="4" id="KW-0677">Repeat</keyword>
<feature type="domain" description="Fibronectin type-III" evidence="9">
    <location>
        <begin position="373"/>
        <end position="548"/>
    </location>
</feature>
<dbReference type="SUPFAM" id="SSF49265">
    <property type="entry name" value="Fibronectin type III"/>
    <property type="match status" value="1"/>
</dbReference>
<keyword evidence="5" id="KW-0068">Autocatalytic cleavage</keyword>
<organism evidence="10 11">
    <name type="scientific">Hemibagrus wyckioides</name>
    <dbReference type="NCBI Taxonomy" id="337641"/>
    <lineage>
        <taxon>Eukaryota</taxon>
        <taxon>Metazoa</taxon>
        <taxon>Chordata</taxon>
        <taxon>Craniata</taxon>
        <taxon>Vertebrata</taxon>
        <taxon>Euteleostomi</taxon>
        <taxon>Actinopterygii</taxon>
        <taxon>Neopterygii</taxon>
        <taxon>Teleostei</taxon>
        <taxon>Ostariophysi</taxon>
        <taxon>Siluriformes</taxon>
        <taxon>Bagridae</taxon>
        <taxon>Hemibagrus</taxon>
    </lineage>
</organism>
<comment type="caution">
    <text evidence="10">The sequence shown here is derived from an EMBL/GenBank/DDBJ whole genome shotgun (WGS) entry which is preliminary data.</text>
</comment>
<accession>A0A9D3NE57</accession>
<feature type="region of interest" description="Disordered" evidence="8">
    <location>
        <begin position="414"/>
        <end position="436"/>
    </location>
</feature>
<dbReference type="SMART" id="SM00060">
    <property type="entry name" value="FN3"/>
    <property type="match status" value="2"/>
</dbReference>
<keyword evidence="6" id="KW-0539">Nucleus</keyword>
<dbReference type="Gene3D" id="2.60.40.10">
    <property type="entry name" value="Immunoglobulins"/>
    <property type="match status" value="2"/>
</dbReference>
<dbReference type="InterPro" id="IPR036116">
    <property type="entry name" value="FN3_sf"/>
</dbReference>
<dbReference type="GO" id="GO:0035097">
    <property type="term" value="C:histone methyltransferase complex"/>
    <property type="evidence" value="ECO:0007669"/>
    <property type="project" value="TreeGrafter"/>
</dbReference>